<dbReference type="AlphaFoldDB" id="A0A1H1L6B7"/>
<dbReference type="InterPro" id="IPR039374">
    <property type="entry name" value="SIP_fam"/>
</dbReference>
<dbReference type="Pfam" id="PF08021">
    <property type="entry name" value="FAD_binding_9"/>
    <property type="match status" value="1"/>
</dbReference>
<dbReference type="CDD" id="cd06193">
    <property type="entry name" value="siderophore_interacting"/>
    <property type="match status" value="1"/>
</dbReference>
<evidence type="ECO:0000313" key="3">
    <source>
        <dbReference type="Proteomes" id="UP000199649"/>
    </source>
</evidence>
<dbReference type="PANTHER" id="PTHR30157:SF0">
    <property type="entry name" value="NADPH-DEPENDENT FERRIC-CHELATE REDUCTASE"/>
    <property type="match status" value="1"/>
</dbReference>
<dbReference type="OrthoDB" id="9814826at2"/>
<dbReference type="Pfam" id="PF04954">
    <property type="entry name" value="SIP"/>
    <property type="match status" value="1"/>
</dbReference>
<dbReference type="Gene3D" id="3.40.50.80">
    <property type="entry name" value="Nucleotide-binding domain of ferredoxin-NADP reductase (FNR) module"/>
    <property type="match status" value="1"/>
</dbReference>
<dbReference type="InterPro" id="IPR017927">
    <property type="entry name" value="FAD-bd_FR_type"/>
</dbReference>
<dbReference type="InterPro" id="IPR039261">
    <property type="entry name" value="FNR_nucleotide-bd"/>
</dbReference>
<evidence type="ECO:0000313" key="2">
    <source>
        <dbReference type="EMBL" id="SDR69585.1"/>
    </source>
</evidence>
<dbReference type="InterPro" id="IPR007037">
    <property type="entry name" value="SIP_rossman_dom"/>
</dbReference>
<reference evidence="3" key="1">
    <citation type="submission" date="2016-10" db="EMBL/GenBank/DDBJ databases">
        <authorList>
            <person name="Varghese N."/>
            <person name="Submissions S."/>
        </authorList>
    </citation>
    <scope>NUCLEOTIDE SEQUENCE [LARGE SCALE GENOMIC DNA]</scope>
    <source>
        <strain evidence="3">DSM 22965</strain>
    </source>
</reference>
<dbReference type="PROSITE" id="PS51384">
    <property type="entry name" value="FAD_FR"/>
    <property type="match status" value="1"/>
</dbReference>
<dbReference type="RefSeq" id="WP_092665495.1">
    <property type="nucleotide sequence ID" value="NZ_LT629734.1"/>
</dbReference>
<proteinExistence type="predicted"/>
<dbReference type="STRING" id="684552.SAMN04489719_0421"/>
<dbReference type="GO" id="GO:0016491">
    <property type="term" value="F:oxidoreductase activity"/>
    <property type="evidence" value="ECO:0007669"/>
    <property type="project" value="InterPro"/>
</dbReference>
<dbReference type="Proteomes" id="UP000199649">
    <property type="component" value="Chromosome I"/>
</dbReference>
<dbReference type="SUPFAM" id="SSF63380">
    <property type="entry name" value="Riboflavin synthase domain-like"/>
    <property type="match status" value="1"/>
</dbReference>
<dbReference type="InterPro" id="IPR013113">
    <property type="entry name" value="SIP_FAD-bd"/>
</dbReference>
<organism evidence="2 3">
    <name type="scientific">Agrococcus carbonis</name>
    <dbReference type="NCBI Taxonomy" id="684552"/>
    <lineage>
        <taxon>Bacteria</taxon>
        <taxon>Bacillati</taxon>
        <taxon>Actinomycetota</taxon>
        <taxon>Actinomycetes</taxon>
        <taxon>Micrococcales</taxon>
        <taxon>Microbacteriaceae</taxon>
        <taxon>Agrococcus</taxon>
    </lineage>
</organism>
<dbReference type="InterPro" id="IPR017938">
    <property type="entry name" value="Riboflavin_synthase-like_b-brl"/>
</dbReference>
<evidence type="ECO:0000259" key="1">
    <source>
        <dbReference type="PROSITE" id="PS51384"/>
    </source>
</evidence>
<protein>
    <submittedName>
        <fullName evidence="2">NADPH-dependent ferric siderophore reductase, contains FAD-binding and SIP domains</fullName>
    </submittedName>
</protein>
<keyword evidence="3" id="KW-1185">Reference proteome</keyword>
<sequence>MSIPERAPRPPRPQHVMEVVGTERIAPSLVRVRIGGPGFAAFVDNGCTDAYVKLWFARPELGLEPPYDLTALRGTLAPEDLPVTRTYTVREVRDDSFAIDVVVHGDQGIAGPWAARAQPGERVVFGGPGGAFAPDATADWHLFVGDESALPAIARGVEALPATASGLALIEVRDASEEIAIQAPPGVEVRWLHRGAPTAATVTLLADTVAELSFPAGRVQAFVHGERESMKALRDELFGRRGLERAQVSLSGYWAQGRTEDRFQAEKREPVGQILPPA</sequence>
<accession>A0A1H1L6B7</accession>
<gene>
    <name evidence="2" type="ORF">SAMN04489719_0421</name>
</gene>
<dbReference type="Gene3D" id="2.40.30.10">
    <property type="entry name" value="Translation factors"/>
    <property type="match status" value="1"/>
</dbReference>
<dbReference type="PANTHER" id="PTHR30157">
    <property type="entry name" value="FERRIC REDUCTASE, NADPH-DEPENDENT"/>
    <property type="match status" value="1"/>
</dbReference>
<dbReference type="EMBL" id="LT629734">
    <property type="protein sequence ID" value="SDR69585.1"/>
    <property type="molecule type" value="Genomic_DNA"/>
</dbReference>
<feature type="domain" description="FAD-binding FR-type" evidence="1">
    <location>
        <begin position="12"/>
        <end position="135"/>
    </location>
</feature>
<name>A0A1H1L6B7_9MICO</name>